<evidence type="ECO:0000313" key="1">
    <source>
        <dbReference type="EMBL" id="TQM89848.1"/>
    </source>
</evidence>
<dbReference type="EMBL" id="VFPT01000004">
    <property type="protein sequence ID" value="TQM89848.1"/>
    <property type="molecule type" value="Genomic_DNA"/>
</dbReference>
<organism evidence="1 2">
    <name type="scientific">Roseinatronobacter monicus</name>
    <dbReference type="NCBI Taxonomy" id="393481"/>
    <lineage>
        <taxon>Bacteria</taxon>
        <taxon>Pseudomonadati</taxon>
        <taxon>Pseudomonadota</taxon>
        <taxon>Alphaproteobacteria</taxon>
        <taxon>Rhodobacterales</taxon>
        <taxon>Paracoccaceae</taxon>
        <taxon>Roseinatronobacter</taxon>
    </lineage>
</organism>
<dbReference type="AlphaFoldDB" id="A0A543K440"/>
<protein>
    <submittedName>
        <fullName evidence="1">Uncharacterized protein</fullName>
    </submittedName>
</protein>
<reference evidence="1 2" key="1">
    <citation type="submission" date="2019-06" db="EMBL/GenBank/DDBJ databases">
        <title>Genomic Encyclopedia of Archaeal and Bacterial Type Strains, Phase II (KMG-II): from individual species to whole genera.</title>
        <authorList>
            <person name="Goeker M."/>
        </authorList>
    </citation>
    <scope>NUCLEOTIDE SEQUENCE [LARGE SCALE GENOMIC DNA]</scope>
    <source>
        <strain evidence="1 2">DSM 18423</strain>
    </source>
</reference>
<proteinExistence type="predicted"/>
<accession>A0A543K440</accession>
<name>A0A543K440_9RHOB</name>
<gene>
    <name evidence="1" type="ORF">BD293_4156</name>
</gene>
<comment type="caution">
    <text evidence="1">The sequence shown here is derived from an EMBL/GenBank/DDBJ whole genome shotgun (WGS) entry which is preliminary data.</text>
</comment>
<evidence type="ECO:0000313" key="2">
    <source>
        <dbReference type="Proteomes" id="UP000320582"/>
    </source>
</evidence>
<sequence>MSFAADLREKACTLWHIQRVKYLVREYSQPGPNALITVTEVECLDPQCPGPATQITILGLDLIRRSLLIHRPVAQVTAEDLGVAGNLKSRCG</sequence>
<dbReference type="Proteomes" id="UP000320582">
    <property type="component" value="Unassembled WGS sequence"/>
</dbReference>
<keyword evidence="2" id="KW-1185">Reference proteome</keyword>